<dbReference type="EMBL" id="KV722397">
    <property type="protein sequence ID" value="OCH90833.1"/>
    <property type="molecule type" value="Genomic_DNA"/>
</dbReference>
<feature type="non-terminal residue" evidence="1">
    <location>
        <position position="1"/>
    </location>
</feature>
<keyword evidence="2" id="KW-1185">Reference proteome</keyword>
<accession>A0A8E2AV05</accession>
<dbReference type="OrthoDB" id="2783063at2759"/>
<dbReference type="Pfam" id="PF14223">
    <property type="entry name" value="Retrotran_gag_2"/>
    <property type="match status" value="1"/>
</dbReference>
<organism evidence="1 2">
    <name type="scientific">Obba rivulosa</name>
    <dbReference type="NCBI Taxonomy" id="1052685"/>
    <lineage>
        <taxon>Eukaryota</taxon>
        <taxon>Fungi</taxon>
        <taxon>Dikarya</taxon>
        <taxon>Basidiomycota</taxon>
        <taxon>Agaricomycotina</taxon>
        <taxon>Agaricomycetes</taxon>
        <taxon>Polyporales</taxon>
        <taxon>Gelatoporiaceae</taxon>
        <taxon>Obba</taxon>
    </lineage>
</organism>
<sequence length="77" mass="8640">AWQHLCEHYEEKGKQPIAYLIGKLFRGTLSDESLLEQQLNALCHKARTLVSLSFPLDDSLVAATIVISLPTLYATLR</sequence>
<reference evidence="1 2" key="1">
    <citation type="submission" date="2016-07" db="EMBL/GenBank/DDBJ databases">
        <title>Draft genome of the white-rot fungus Obba rivulosa 3A-2.</title>
        <authorList>
            <consortium name="DOE Joint Genome Institute"/>
            <person name="Miettinen O."/>
            <person name="Riley R."/>
            <person name="Acob R."/>
            <person name="Barry K."/>
            <person name="Cullen D."/>
            <person name="De Vries R."/>
            <person name="Hainaut M."/>
            <person name="Hatakka A."/>
            <person name="Henrissat B."/>
            <person name="Hilden K."/>
            <person name="Kuo R."/>
            <person name="Labutti K."/>
            <person name="Lipzen A."/>
            <person name="Makela M.R."/>
            <person name="Sandor L."/>
            <person name="Spatafora J.W."/>
            <person name="Grigoriev I.V."/>
            <person name="Hibbett D.S."/>
        </authorList>
    </citation>
    <scope>NUCLEOTIDE SEQUENCE [LARGE SCALE GENOMIC DNA]</scope>
    <source>
        <strain evidence="1 2">3A-2</strain>
    </source>
</reference>
<name>A0A8E2AV05_9APHY</name>
<proteinExistence type="predicted"/>
<evidence type="ECO:0000313" key="1">
    <source>
        <dbReference type="EMBL" id="OCH90833.1"/>
    </source>
</evidence>
<evidence type="ECO:0000313" key="2">
    <source>
        <dbReference type="Proteomes" id="UP000250043"/>
    </source>
</evidence>
<dbReference type="Proteomes" id="UP000250043">
    <property type="component" value="Unassembled WGS sequence"/>
</dbReference>
<dbReference type="AlphaFoldDB" id="A0A8E2AV05"/>
<gene>
    <name evidence="1" type="ORF">OBBRIDRAFT_704624</name>
</gene>
<protein>
    <submittedName>
        <fullName evidence="1">Uncharacterized protein</fullName>
    </submittedName>
</protein>
<feature type="non-terminal residue" evidence="1">
    <location>
        <position position="77"/>
    </location>
</feature>